<name>A0A7D4CXM8_9BACL</name>
<keyword evidence="9" id="KW-0663">Pyridoxal phosphate</keyword>
<dbReference type="InterPro" id="IPR023927">
    <property type="entry name" value="SbnA"/>
</dbReference>
<accession>A0A7D4CXM8</accession>
<dbReference type="Proteomes" id="UP000503088">
    <property type="component" value="Chromosome"/>
</dbReference>
<proteinExistence type="inferred from homology"/>
<dbReference type="InterPro" id="IPR001216">
    <property type="entry name" value="P-phosphate_BS"/>
</dbReference>
<dbReference type="GO" id="GO:0016765">
    <property type="term" value="F:transferase activity, transferring alkyl or aryl (other than methyl) groups"/>
    <property type="evidence" value="ECO:0007669"/>
    <property type="project" value="UniProtKB-ARBA"/>
</dbReference>
<dbReference type="InterPro" id="IPR001926">
    <property type="entry name" value="TrpB-like_PALP"/>
</dbReference>
<gene>
    <name evidence="11" type="primary">sbnA</name>
    <name evidence="11" type="ORF">GXN76_14225</name>
</gene>
<evidence type="ECO:0000256" key="3">
    <source>
        <dbReference type="ARBA" id="ARBA00004924"/>
    </source>
</evidence>
<dbReference type="AlphaFoldDB" id="A0A7D4CXM8"/>
<evidence type="ECO:0000256" key="8">
    <source>
        <dbReference type="ARBA" id="ARBA00022679"/>
    </source>
</evidence>
<evidence type="ECO:0000313" key="12">
    <source>
        <dbReference type="Proteomes" id="UP000503088"/>
    </source>
</evidence>
<evidence type="ECO:0000256" key="2">
    <source>
        <dbReference type="ARBA" id="ARBA00004056"/>
    </source>
</evidence>
<dbReference type="PANTHER" id="PTHR10314">
    <property type="entry name" value="CYSTATHIONINE BETA-SYNTHASE"/>
    <property type="match status" value="1"/>
</dbReference>
<comment type="function">
    <text evidence="2">Catalyzes the synthesis of N-((2S)-2-amino-2-carboxyethyl)-L-glutamate (ACEGA) from O-phospho-L-serine and L-glutamate. Involved in the biosynthesis of L-2,3-diaminopropionic acid (L-Dap), a precursor of staphyloferrin B and antibiotics.</text>
</comment>
<dbReference type="CDD" id="cd01561">
    <property type="entry name" value="CBS_like"/>
    <property type="match status" value="1"/>
</dbReference>
<dbReference type="InterPro" id="IPR050214">
    <property type="entry name" value="Cys_Synth/Cystath_Beta-Synth"/>
</dbReference>
<dbReference type="GO" id="GO:0006535">
    <property type="term" value="P:cysteine biosynthetic process from serine"/>
    <property type="evidence" value="ECO:0007669"/>
    <property type="project" value="InterPro"/>
</dbReference>
<feature type="domain" description="Tryptophan synthase beta chain-like PALP" evidence="10">
    <location>
        <begin position="9"/>
        <end position="296"/>
    </location>
</feature>
<evidence type="ECO:0000256" key="7">
    <source>
        <dbReference type="ARBA" id="ARBA00016985"/>
    </source>
</evidence>
<dbReference type="SUPFAM" id="SSF53686">
    <property type="entry name" value="Tryptophan synthase beta subunit-like PLP-dependent enzymes"/>
    <property type="match status" value="1"/>
</dbReference>
<comment type="pathway">
    <text evidence="3">Siderophore biosynthesis.</text>
</comment>
<evidence type="ECO:0000256" key="5">
    <source>
        <dbReference type="ARBA" id="ARBA00011738"/>
    </source>
</evidence>
<evidence type="ECO:0000256" key="1">
    <source>
        <dbReference type="ARBA" id="ARBA00001933"/>
    </source>
</evidence>
<organism evidence="11 12">
    <name type="scientific">Kroppenstedtia pulmonis</name>
    <dbReference type="NCBI Taxonomy" id="1380685"/>
    <lineage>
        <taxon>Bacteria</taxon>
        <taxon>Bacillati</taxon>
        <taxon>Bacillota</taxon>
        <taxon>Bacilli</taxon>
        <taxon>Bacillales</taxon>
        <taxon>Thermoactinomycetaceae</taxon>
        <taxon>Kroppenstedtia</taxon>
    </lineage>
</organism>
<evidence type="ECO:0000256" key="4">
    <source>
        <dbReference type="ARBA" id="ARBA00008519"/>
    </source>
</evidence>
<keyword evidence="8" id="KW-0808">Transferase</keyword>
<dbReference type="NCBIfam" id="TIGR03945">
    <property type="entry name" value="PLP_SbnA_fam"/>
    <property type="match status" value="1"/>
</dbReference>
<dbReference type="PROSITE" id="PS00901">
    <property type="entry name" value="CYS_SYNTHASE"/>
    <property type="match status" value="1"/>
</dbReference>
<dbReference type="EC" id="2.5.1.140" evidence="6"/>
<comment type="subunit">
    <text evidence="5">Homodimer.</text>
</comment>
<keyword evidence="12" id="KW-1185">Reference proteome</keyword>
<dbReference type="EMBL" id="CP048104">
    <property type="protein sequence ID" value="QKG86077.1"/>
    <property type="molecule type" value="Genomic_DNA"/>
</dbReference>
<dbReference type="KEGG" id="kpul:GXN76_14225"/>
<reference evidence="11 12" key="1">
    <citation type="submission" date="2020-01" db="EMBL/GenBank/DDBJ databases">
        <authorList>
            <person name="Gulvik C.A."/>
            <person name="Batra D.G."/>
        </authorList>
    </citation>
    <scope>NUCLEOTIDE SEQUENCE [LARGE SCALE GENOMIC DNA]</scope>
    <source>
        <strain evidence="11 12">W9323</strain>
    </source>
</reference>
<dbReference type="Pfam" id="PF00291">
    <property type="entry name" value="PALP"/>
    <property type="match status" value="1"/>
</dbReference>
<evidence type="ECO:0000259" key="10">
    <source>
        <dbReference type="Pfam" id="PF00291"/>
    </source>
</evidence>
<dbReference type="Gene3D" id="3.40.50.1100">
    <property type="match status" value="2"/>
</dbReference>
<evidence type="ECO:0000256" key="6">
    <source>
        <dbReference type="ARBA" id="ARBA00012331"/>
    </source>
</evidence>
<dbReference type="InterPro" id="IPR036052">
    <property type="entry name" value="TrpB-like_PALP_sf"/>
</dbReference>
<evidence type="ECO:0000313" key="11">
    <source>
        <dbReference type="EMBL" id="QKG86077.1"/>
    </source>
</evidence>
<comment type="similarity">
    <text evidence="4">Belongs to the cysteine synthase/cystathionine beta-synthase family. SbnA subfamily.</text>
</comment>
<comment type="cofactor">
    <cofactor evidence="1">
        <name>pyridoxal 5'-phosphate</name>
        <dbReference type="ChEBI" id="CHEBI:597326"/>
    </cofactor>
</comment>
<protein>
    <recommendedName>
        <fullName evidence="7">N-(2-amino-2-carboxyethyl)-L-glutamate synthase</fullName>
        <ecNumber evidence="6">2.5.1.140</ecNumber>
    </recommendedName>
</protein>
<sequence>MSSFCTSVLDCIGHTPVIKLGRLFPEPGVQVFAKCEFMNPGGSMKDRTARFMIEEAFREGCLKEGDHLVESSSGNLGVAIAMQAPLYGLNFTCVVDPKTAPANLKILHVLGAQVDMVKEPDEFGGYLHTRVRRVRQWLERDPKAFWLNQYANENNWKAHYCGTGLEMMEQLPEIDVLVGAVSTTGSLLGTSRRLRERFPHLLVVAVDAQGSVIFGGIPGDRNIPGIGSSRVPEICVHEEVDQVIYVNDNESIQGCQRLVETEGIMAGGSSGSVVSGIQKLLHEWPRPIRIGTILPDRGDRYLDLVYKRMADRKGMESEWNI</sequence>
<evidence type="ECO:0000256" key="9">
    <source>
        <dbReference type="ARBA" id="ARBA00022898"/>
    </source>
</evidence>